<name>A0A915VKC2_9BACT</name>
<protein>
    <submittedName>
        <fullName evidence="1">Uncharacterized protein</fullName>
    </submittedName>
</protein>
<organism evidence="1 2">
    <name type="scientific">Aureispira anguillae</name>
    <dbReference type="NCBI Taxonomy" id="2864201"/>
    <lineage>
        <taxon>Bacteria</taxon>
        <taxon>Pseudomonadati</taxon>
        <taxon>Bacteroidota</taxon>
        <taxon>Saprospiria</taxon>
        <taxon>Saprospirales</taxon>
        <taxon>Saprospiraceae</taxon>
        <taxon>Aureispira</taxon>
    </lineage>
</organism>
<dbReference type="KEGG" id="aup:AsAng_0002160"/>
<evidence type="ECO:0000313" key="2">
    <source>
        <dbReference type="Proteomes" id="UP001060919"/>
    </source>
</evidence>
<gene>
    <name evidence="1" type="ORF">AsAng_0002160</name>
</gene>
<dbReference type="Proteomes" id="UP001060919">
    <property type="component" value="Chromosome"/>
</dbReference>
<evidence type="ECO:0000313" key="1">
    <source>
        <dbReference type="EMBL" id="BDS09515.1"/>
    </source>
</evidence>
<reference evidence="1" key="1">
    <citation type="submission" date="2022-09" db="EMBL/GenBank/DDBJ databases">
        <title>Aureispira anguillicida sp. nov., isolated from Leptocephalus of Japanese eel Anguilla japonica.</title>
        <authorList>
            <person name="Yuasa K."/>
            <person name="Mekata T."/>
            <person name="Ikunari K."/>
        </authorList>
    </citation>
    <scope>NUCLEOTIDE SEQUENCE</scope>
    <source>
        <strain evidence="1">EL160426</strain>
    </source>
</reference>
<proteinExistence type="predicted"/>
<dbReference type="AlphaFoldDB" id="A0A915VKC2"/>
<accession>A0A915VKC2</accession>
<dbReference type="EMBL" id="AP026867">
    <property type="protein sequence ID" value="BDS09515.1"/>
    <property type="molecule type" value="Genomic_DNA"/>
</dbReference>
<sequence length="42" mass="5083">MKKIELRLEQRFDKRGICSSISNSITFYSLKQKYDYFSCNKI</sequence>
<keyword evidence="2" id="KW-1185">Reference proteome</keyword>